<keyword evidence="2" id="KW-1185">Reference proteome</keyword>
<dbReference type="EMBL" id="CP020028">
    <property type="protein sequence ID" value="ASR48519.1"/>
    <property type="molecule type" value="Genomic_DNA"/>
</dbReference>
<dbReference type="STRING" id="172713.GCA_001705305_03760"/>
<organism evidence="1 2">
    <name type="scientific">Paenibacillus kribbensis</name>
    <dbReference type="NCBI Taxonomy" id="172713"/>
    <lineage>
        <taxon>Bacteria</taxon>
        <taxon>Bacillati</taxon>
        <taxon>Bacillota</taxon>
        <taxon>Bacilli</taxon>
        <taxon>Bacillales</taxon>
        <taxon>Paenibacillaceae</taxon>
        <taxon>Paenibacillus</taxon>
    </lineage>
</organism>
<accession>A0A222WPU3</accession>
<dbReference type="RefSeq" id="WP_094155866.1">
    <property type="nucleotide sequence ID" value="NZ_CP020028.1"/>
</dbReference>
<proteinExistence type="predicted"/>
<protein>
    <recommendedName>
        <fullName evidence="3">SLH domain-containing protein</fullName>
    </recommendedName>
</protein>
<dbReference type="KEGG" id="pkb:B4V02_18350"/>
<sequence>MKRWIDADPLDWFYRDMLDIARLGLDAPSEHSFIEGMAYDTFEQGHERMIKRYVTFDGQQEFAIPGYQVHIENPVFVLIDGVQVQPEKVENEKITMPNPLSGGLEVLCIAYGRPAYREDGCVQGPYVETDESAIFLPSATLSMAADYQDQTKYQAETVTVLGTKLKRLSVKILSEEVPSEAIKKAFGFRQDVFAIHQGIVYLPFNYNGFTAIVGYNYRNAGRVQFKQETIVVSTAHARYHDRFFPNVRMKRAQFLVLLQQMRVDTYNRYTDRGLESSTYPQRIIQDRSSLSGQWYEQDVMDLMSEQFLDGSCVFPLYENNMLEPEKCITRAEAVVFLNRFIEWALEKFR</sequence>
<dbReference type="Proteomes" id="UP000214666">
    <property type="component" value="Chromosome"/>
</dbReference>
<dbReference type="OrthoDB" id="2507167at2"/>
<evidence type="ECO:0000313" key="1">
    <source>
        <dbReference type="EMBL" id="ASR48519.1"/>
    </source>
</evidence>
<gene>
    <name evidence="1" type="ORF">B4V02_18350</name>
</gene>
<name>A0A222WPU3_9BACL</name>
<evidence type="ECO:0008006" key="3">
    <source>
        <dbReference type="Google" id="ProtNLM"/>
    </source>
</evidence>
<evidence type="ECO:0000313" key="2">
    <source>
        <dbReference type="Proteomes" id="UP000214666"/>
    </source>
</evidence>
<dbReference type="AlphaFoldDB" id="A0A222WPU3"/>
<reference evidence="1 2" key="1">
    <citation type="submission" date="2017-03" db="EMBL/GenBank/DDBJ databases">
        <title>Complete genome sequence of Paenibacillus Kribbensis producing bioflocculants.</title>
        <authorList>
            <person name="Lee H.-G."/>
            <person name="Oh H.-M."/>
        </authorList>
    </citation>
    <scope>NUCLEOTIDE SEQUENCE [LARGE SCALE GENOMIC DNA]</scope>
    <source>
        <strain evidence="1 2">AM49</strain>
    </source>
</reference>